<evidence type="ECO:0000313" key="1">
    <source>
        <dbReference type="EMBL" id="CBI37275.3"/>
    </source>
</evidence>
<name>D7U3F8_VITVI</name>
<sequence>MGLGVSGFLDEAEGQISSLVRIRINHLGFLVYHLGCHVVEFLHVGPAQIALILEVSCLMETGHLLPWERAILVGFPSKASPW</sequence>
<keyword evidence="2" id="KW-1185">Reference proteome</keyword>
<dbReference type="Proteomes" id="UP000009183">
    <property type="component" value="Chromosome 7"/>
</dbReference>
<dbReference type="InParanoid" id="D7U3F8"/>
<organism evidence="1 2">
    <name type="scientific">Vitis vinifera</name>
    <name type="common">Grape</name>
    <dbReference type="NCBI Taxonomy" id="29760"/>
    <lineage>
        <taxon>Eukaryota</taxon>
        <taxon>Viridiplantae</taxon>
        <taxon>Streptophyta</taxon>
        <taxon>Embryophyta</taxon>
        <taxon>Tracheophyta</taxon>
        <taxon>Spermatophyta</taxon>
        <taxon>Magnoliopsida</taxon>
        <taxon>eudicotyledons</taxon>
        <taxon>Gunneridae</taxon>
        <taxon>Pentapetalae</taxon>
        <taxon>rosids</taxon>
        <taxon>Vitales</taxon>
        <taxon>Vitaceae</taxon>
        <taxon>Viteae</taxon>
        <taxon>Vitis</taxon>
    </lineage>
</organism>
<proteinExistence type="predicted"/>
<gene>
    <name evidence="1" type="ordered locus">VIT_07s0005g05760</name>
</gene>
<accession>D7U3F8</accession>
<dbReference type="PaxDb" id="29760-VIT_07s0005g05760.t01"/>
<protein>
    <submittedName>
        <fullName evidence="1">Uncharacterized protein</fullName>
    </submittedName>
</protein>
<reference evidence="2" key="1">
    <citation type="journal article" date="2007" name="Nature">
        <title>The grapevine genome sequence suggests ancestral hexaploidization in major angiosperm phyla.</title>
        <authorList>
            <consortium name="The French-Italian Public Consortium for Grapevine Genome Characterization."/>
            <person name="Jaillon O."/>
            <person name="Aury J.-M."/>
            <person name="Noel B."/>
            <person name="Policriti A."/>
            <person name="Clepet C."/>
            <person name="Casagrande A."/>
            <person name="Choisne N."/>
            <person name="Aubourg S."/>
            <person name="Vitulo N."/>
            <person name="Jubin C."/>
            <person name="Vezzi A."/>
            <person name="Legeai F."/>
            <person name="Hugueney P."/>
            <person name="Dasilva C."/>
            <person name="Horner D."/>
            <person name="Mica E."/>
            <person name="Jublot D."/>
            <person name="Poulain J."/>
            <person name="Bruyere C."/>
            <person name="Billault A."/>
            <person name="Segurens B."/>
            <person name="Gouyvenoux M."/>
            <person name="Ugarte E."/>
            <person name="Cattonaro F."/>
            <person name="Anthouard V."/>
            <person name="Vico V."/>
            <person name="Del Fabbro C."/>
            <person name="Alaux M."/>
            <person name="Di Gaspero G."/>
            <person name="Dumas V."/>
            <person name="Felice N."/>
            <person name="Paillard S."/>
            <person name="Juman I."/>
            <person name="Moroldo M."/>
            <person name="Scalabrin S."/>
            <person name="Canaguier A."/>
            <person name="Le Clainche I."/>
            <person name="Malacrida G."/>
            <person name="Durand E."/>
            <person name="Pesole G."/>
            <person name="Laucou V."/>
            <person name="Chatelet P."/>
            <person name="Merdinoglu D."/>
            <person name="Delledonne M."/>
            <person name="Pezzotti M."/>
            <person name="Lecharny A."/>
            <person name="Scarpelli C."/>
            <person name="Artiguenave F."/>
            <person name="Pe M.E."/>
            <person name="Valle G."/>
            <person name="Morgante M."/>
            <person name="Caboche M."/>
            <person name="Adam-Blondon A.-F."/>
            <person name="Weissenbach J."/>
            <person name="Quetier F."/>
            <person name="Wincker P."/>
        </authorList>
    </citation>
    <scope>NUCLEOTIDE SEQUENCE [LARGE SCALE GENOMIC DNA]</scope>
    <source>
        <strain evidence="2">cv. Pinot noir / PN40024</strain>
    </source>
</reference>
<dbReference type="AlphaFoldDB" id="D7U3F8"/>
<dbReference type="HOGENOM" id="CLU_2563094_0_0_1"/>
<evidence type="ECO:0000313" key="2">
    <source>
        <dbReference type="Proteomes" id="UP000009183"/>
    </source>
</evidence>
<dbReference type="EMBL" id="FN596502">
    <property type="protein sequence ID" value="CBI37275.3"/>
    <property type="molecule type" value="Genomic_DNA"/>
</dbReference>